<dbReference type="AlphaFoldDB" id="A0A150P003"/>
<accession>A0A150P003</accession>
<comment type="caution">
    <text evidence="1">The sequence shown here is derived from an EMBL/GenBank/DDBJ whole genome shotgun (WGS) entry which is preliminary data.</text>
</comment>
<reference evidence="1 2" key="1">
    <citation type="submission" date="2014-02" db="EMBL/GenBank/DDBJ databases">
        <title>The small core and large imbalanced accessory genome model reveals a collaborative survival strategy of Sorangium cellulosum strains in nature.</title>
        <authorList>
            <person name="Han K."/>
            <person name="Peng R."/>
            <person name="Blom J."/>
            <person name="Li Y.-Z."/>
        </authorList>
    </citation>
    <scope>NUCLEOTIDE SEQUENCE [LARGE SCALE GENOMIC DNA]</scope>
    <source>
        <strain evidence="1 2">So0157-25</strain>
    </source>
</reference>
<evidence type="ECO:0000313" key="1">
    <source>
        <dbReference type="EMBL" id="KYF47963.1"/>
    </source>
</evidence>
<dbReference type="Proteomes" id="UP000075420">
    <property type="component" value="Unassembled WGS sequence"/>
</dbReference>
<evidence type="ECO:0008006" key="3">
    <source>
        <dbReference type="Google" id="ProtNLM"/>
    </source>
</evidence>
<protein>
    <recommendedName>
        <fullName evidence="3">RNA polymerase sigma-70 region 2 domain-containing protein</fullName>
    </recommendedName>
</protein>
<evidence type="ECO:0000313" key="2">
    <source>
        <dbReference type="Proteomes" id="UP000075420"/>
    </source>
</evidence>
<proteinExistence type="predicted"/>
<sequence>MHAILAERSLLLAVLISSGVPARDRPDVEQQVLLGAWRSVERGMYRPDPSDEPRRALRAWIHGVAWRKVSHHVNSAYVRHVVLHAQPLGLLREPAGPSLEAQIEARADLEALAQLTPWQREMLLAVDRPESLVAFAKARGMNPYTAASRLRIAREALALKLRRRR</sequence>
<gene>
    <name evidence="1" type="ORF">BE08_37730</name>
</gene>
<name>A0A150P003_SORCE</name>
<dbReference type="EMBL" id="JELY01003560">
    <property type="protein sequence ID" value="KYF47963.1"/>
    <property type="molecule type" value="Genomic_DNA"/>
</dbReference>
<organism evidence="1 2">
    <name type="scientific">Sorangium cellulosum</name>
    <name type="common">Polyangium cellulosum</name>
    <dbReference type="NCBI Taxonomy" id="56"/>
    <lineage>
        <taxon>Bacteria</taxon>
        <taxon>Pseudomonadati</taxon>
        <taxon>Myxococcota</taxon>
        <taxon>Polyangia</taxon>
        <taxon>Polyangiales</taxon>
        <taxon>Polyangiaceae</taxon>
        <taxon>Sorangium</taxon>
    </lineage>
</organism>